<comment type="similarity">
    <text evidence="1">Belongs to the ABC transporter superfamily.</text>
</comment>
<evidence type="ECO:0000313" key="8">
    <source>
        <dbReference type="Proteomes" id="UP000325797"/>
    </source>
</evidence>
<keyword evidence="8" id="KW-1185">Reference proteome</keyword>
<keyword evidence="4 7" id="KW-0067">ATP-binding</keyword>
<dbReference type="InterPro" id="IPR027417">
    <property type="entry name" value="P-loop_NTPase"/>
</dbReference>
<dbReference type="PROSITE" id="PS00211">
    <property type="entry name" value="ABC_TRANSPORTER_1"/>
    <property type="match status" value="1"/>
</dbReference>
<organism evidence="7 8">
    <name type="scientific">Hypericibacter adhaerens</name>
    <dbReference type="NCBI Taxonomy" id="2602016"/>
    <lineage>
        <taxon>Bacteria</taxon>
        <taxon>Pseudomonadati</taxon>
        <taxon>Pseudomonadota</taxon>
        <taxon>Alphaproteobacteria</taxon>
        <taxon>Rhodospirillales</taxon>
        <taxon>Dongiaceae</taxon>
        <taxon>Hypericibacter</taxon>
    </lineage>
</organism>
<keyword evidence="3" id="KW-0547">Nucleotide-binding</keyword>
<sequence length="251" mass="26656">MTAKGLAAAQQASTAAAKDLVVEALAAGYTGVEIVRGVSMSVQPGELVTIIGPNGSGKSTLLKSIFGLVSIYAGSIRFGGTDITGNPPEKNVRLGLGFTPQTDNVFPSLTIEENLRMGGYSVAGDLQEHFEFIYSLFPALADRRRLPAGNLSGGQRQMLAMGRSLMTSPSLLLLDEPSAGLSPKFVDVVFEHILSIRDRGTSILLVEQNAYIALSVCDRAYVLATGEKQLEGPGKQLRDDPEIRRLYLGGG</sequence>
<dbReference type="Pfam" id="PF00005">
    <property type="entry name" value="ABC_tran"/>
    <property type="match status" value="1"/>
</dbReference>
<evidence type="ECO:0000256" key="1">
    <source>
        <dbReference type="ARBA" id="ARBA00005417"/>
    </source>
</evidence>
<protein>
    <submittedName>
        <fullName evidence="7">ABC transporter ATP-binding protein</fullName>
    </submittedName>
</protein>
<dbReference type="PANTHER" id="PTHR43820:SF7">
    <property type="entry name" value="BRANCHED-CHAIN AMINO ACID TRANSPORT ATP-BINDING PROTEIN LIVF-RELATED"/>
    <property type="match status" value="1"/>
</dbReference>
<dbReference type="InterPro" id="IPR003593">
    <property type="entry name" value="AAA+_ATPase"/>
</dbReference>
<dbReference type="Gene3D" id="3.40.50.300">
    <property type="entry name" value="P-loop containing nucleotide triphosphate hydrolases"/>
    <property type="match status" value="1"/>
</dbReference>
<keyword evidence="5" id="KW-0029">Amino-acid transport</keyword>
<dbReference type="EMBL" id="CP042582">
    <property type="protein sequence ID" value="QEX20208.1"/>
    <property type="molecule type" value="Genomic_DNA"/>
</dbReference>
<dbReference type="SUPFAM" id="SSF52540">
    <property type="entry name" value="P-loop containing nucleoside triphosphate hydrolases"/>
    <property type="match status" value="1"/>
</dbReference>
<evidence type="ECO:0000259" key="6">
    <source>
        <dbReference type="PROSITE" id="PS50893"/>
    </source>
</evidence>
<reference evidence="7 8" key="1">
    <citation type="submission" date="2019-08" db="EMBL/GenBank/DDBJ databases">
        <title>Hyperibacter terrae gen. nov., sp. nov. and Hyperibacter viscosus sp. nov., two new members in the family Rhodospirillaceae isolated from the rhizosphere of Hypericum perforatum.</title>
        <authorList>
            <person name="Noviana Z."/>
        </authorList>
    </citation>
    <scope>NUCLEOTIDE SEQUENCE [LARGE SCALE GENOMIC DNA]</scope>
    <source>
        <strain evidence="7 8">R5959</strain>
    </source>
</reference>
<evidence type="ECO:0000256" key="4">
    <source>
        <dbReference type="ARBA" id="ARBA00022840"/>
    </source>
</evidence>
<gene>
    <name evidence="7" type="ORF">FRZ61_01230</name>
</gene>
<dbReference type="PANTHER" id="PTHR43820">
    <property type="entry name" value="HIGH-AFFINITY BRANCHED-CHAIN AMINO ACID TRANSPORT ATP-BINDING PROTEIN LIVF"/>
    <property type="match status" value="1"/>
</dbReference>
<evidence type="ECO:0000256" key="3">
    <source>
        <dbReference type="ARBA" id="ARBA00022741"/>
    </source>
</evidence>
<dbReference type="GO" id="GO:0015658">
    <property type="term" value="F:branched-chain amino acid transmembrane transporter activity"/>
    <property type="evidence" value="ECO:0007669"/>
    <property type="project" value="TreeGrafter"/>
</dbReference>
<dbReference type="KEGG" id="hadh:FRZ61_01230"/>
<dbReference type="OrthoDB" id="9775250at2"/>
<dbReference type="CDD" id="cd03224">
    <property type="entry name" value="ABC_TM1139_LivF_branched"/>
    <property type="match status" value="1"/>
</dbReference>
<dbReference type="RefSeq" id="WP_151114465.1">
    <property type="nucleotide sequence ID" value="NZ_CP042582.1"/>
</dbReference>
<dbReference type="InterPro" id="IPR052156">
    <property type="entry name" value="BCAA_Transport_ATP-bd_LivF"/>
</dbReference>
<dbReference type="InterPro" id="IPR003439">
    <property type="entry name" value="ABC_transporter-like_ATP-bd"/>
</dbReference>
<feature type="domain" description="ABC transporter" evidence="6">
    <location>
        <begin position="20"/>
        <end position="250"/>
    </location>
</feature>
<dbReference type="GO" id="GO:0005524">
    <property type="term" value="F:ATP binding"/>
    <property type="evidence" value="ECO:0007669"/>
    <property type="project" value="UniProtKB-KW"/>
</dbReference>
<evidence type="ECO:0000256" key="5">
    <source>
        <dbReference type="ARBA" id="ARBA00022970"/>
    </source>
</evidence>
<dbReference type="AlphaFoldDB" id="A0A5J6MRQ3"/>
<evidence type="ECO:0000313" key="7">
    <source>
        <dbReference type="EMBL" id="QEX20208.1"/>
    </source>
</evidence>
<dbReference type="GO" id="GO:0015807">
    <property type="term" value="P:L-amino acid transport"/>
    <property type="evidence" value="ECO:0007669"/>
    <property type="project" value="TreeGrafter"/>
</dbReference>
<dbReference type="GO" id="GO:0016887">
    <property type="term" value="F:ATP hydrolysis activity"/>
    <property type="evidence" value="ECO:0007669"/>
    <property type="project" value="InterPro"/>
</dbReference>
<accession>A0A5J6MRQ3</accession>
<dbReference type="Proteomes" id="UP000325797">
    <property type="component" value="Chromosome"/>
</dbReference>
<dbReference type="SMART" id="SM00382">
    <property type="entry name" value="AAA"/>
    <property type="match status" value="1"/>
</dbReference>
<dbReference type="InterPro" id="IPR017871">
    <property type="entry name" value="ABC_transporter-like_CS"/>
</dbReference>
<proteinExistence type="inferred from homology"/>
<keyword evidence="2" id="KW-0813">Transport</keyword>
<dbReference type="PROSITE" id="PS50893">
    <property type="entry name" value="ABC_TRANSPORTER_2"/>
    <property type="match status" value="1"/>
</dbReference>
<name>A0A5J6MRQ3_9PROT</name>
<evidence type="ECO:0000256" key="2">
    <source>
        <dbReference type="ARBA" id="ARBA00022448"/>
    </source>
</evidence>